<dbReference type="InterPro" id="IPR002656">
    <property type="entry name" value="Acyl_transf_3_dom"/>
</dbReference>
<dbReference type="GO" id="GO:0016413">
    <property type="term" value="F:O-acetyltransferase activity"/>
    <property type="evidence" value="ECO:0007669"/>
    <property type="project" value="TreeGrafter"/>
</dbReference>
<dbReference type="PANTHER" id="PTHR40074:SF2">
    <property type="entry name" value="O-ACETYLTRANSFERASE WECH"/>
    <property type="match status" value="1"/>
</dbReference>
<evidence type="ECO:0000256" key="7">
    <source>
        <dbReference type="SAM" id="Phobius"/>
    </source>
</evidence>
<sequence>MASEKISSIELGRLIAIFVVVAMHCQMFLTYFLYQDTPWVGFIFNQSTRFAVPLFFLISGYLIQPKLITAPIETVKRYCAPLLRVFVVWSVICLLMPFNLHKVMTEGYLAEREGYWGFLAQSPLNSLLEGGLVHLWFIPALMLAALITALFVKADKLNWLIPVALVMYIYGVLAGSYQNITELWTPFFTRNGPFFSTLMFALGFVIRQKEIRVTATQALVMALLGMVIHFSEAYFLTQYKQAFNANDFLLGTALWGMGLFLFLLAKPNLGNTPWVLNLSKLVLPIYVAHLPMIIVMMNVSGFLGLTGATKDAAVFSGAVILTLLLVKGLERTPLSKWLFR</sequence>
<evidence type="ECO:0000313" key="9">
    <source>
        <dbReference type="EMBL" id="KII76315.1"/>
    </source>
</evidence>
<comment type="subcellular location">
    <subcellularLocation>
        <location evidence="1">Cell membrane</location>
        <topology evidence="1">Multi-pass membrane protein</topology>
    </subcellularLocation>
</comment>
<feature type="transmembrane region" description="Helical" evidence="7">
    <location>
        <begin position="286"/>
        <end position="306"/>
    </location>
</feature>
<dbReference type="Proteomes" id="UP000031672">
    <property type="component" value="Unassembled WGS sequence"/>
</dbReference>
<accession>A0A0C2NIW7</accession>
<dbReference type="OrthoDB" id="1072135at2"/>
<feature type="transmembrane region" description="Helical" evidence="7">
    <location>
        <begin position="12"/>
        <end position="33"/>
    </location>
</feature>
<evidence type="ECO:0000256" key="2">
    <source>
        <dbReference type="ARBA" id="ARBA00007400"/>
    </source>
</evidence>
<feature type="transmembrane region" description="Helical" evidence="7">
    <location>
        <begin position="218"/>
        <end position="236"/>
    </location>
</feature>
<dbReference type="Pfam" id="PF01757">
    <property type="entry name" value="Acyl_transf_3"/>
    <property type="match status" value="1"/>
</dbReference>
<feature type="transmembrane region" description="Helical" evidence="7">
    <location>
        <begin position="133"/>
        <end position="152"/>
    </location>
</feature>
<feature type="transmembrane region" description="Helical" evidence="7">
    <location>
        <begin position="159"/>
        <end position="177"/>
    </location>
</feature>
<keyword evidence="5 7" id="KW-1133">Transmembrane helix</keyword>
<name>A0A0C2NIW7_9VIBR</name>
<evidence type="ECO:0000313" key="10">
    <source>
        <dbReference type="Proteomes" id="UP000031672"/>
    </source>
</evidence>
<dbReference type="RefSeq" id="WP_040992255.1">
    <property type="nucleotide sequence ID" value="NZ_JTKH01000024.1"/>
</dbReference>
<evidence type="ECO:0000259" key="8">
    <source>
        <dbReference type="Pfam" id="PF01757"/>
    </source>
</evidence>
<keyword evidence="4 7" id="KW-0812">Transmembrane</keyword>
<feature type="transmembrane region" description="Helical" evidence="7">
    <location>
        <begin position="183"/>
        <end position="206"/>
    </location>
</feature>
<evidence type="ECO:0000256" key="4">
    <source>
        <dbReference type="ARBA" id="ARBA00022692"/>
    </source>
</evidence>
<evidence type="ECO:0000256" key="3">
    <source>
        <dbReference type="ARBA" id="ARBA00022475"/>
    </source>
</evidence>
<organism evidence="9 10">
    <name type="scientific">Vibrio renipiscarius</name>
    <dbReference type="NCBI Taxonomy" id="1461322"/>
    <lineage>
        <taxon>Bacteria</taxon>
        <taxon>Pseudomonadati</taxon>
        <taxon>Pseudomonadota</taxon>
        <taxon>Gammaproteobacteria</taxon>
        <taxon>Vibrionales</taxon>
        <taxon>Vibrionaceae</taxon>
        <taxon>Vibrio</taxon>
    </lineage>
</organism>
<keyword evidence="6 7" id="KW-0472">Membrane</keyword>
<comment type="caution">
    <text evidence="9">The sequence shown here is derived from an EMBL/GenBank/DDBJ whole genome shotgun (WGS) entry which is preliminary data.</text>
</comment>
<dbReference type="AlphaFoldDB" id="A0A0C2NIW7"/>
<feature type="domain" description="Acyltransferase 3" evidence="8">
    <location>
        <begin position="7"/>
        <end position="325"/>
    </location>
</feature>
<accession>A0A0C2NVI4</accession>
<evidence type="ECO:0000256" key="5">
    <source>
        <dbReference type="ARBA" id="ARBA00022989"/>
    </source>
</evidence>
<dbReference type="STRING" id="1461322.OJ16_16055"/>
<feature type="transmembrane region" description="Helical" evidence="7">
    <location>
        <begin position="312"/>
        <end position="330"/>
    </location>
</feature>
<comment type="similarity">
    <text evidence="2">Belongs to the acyltransferase 3 family.</text>
</comment>
<proteinExistence type="inferred from homology"/>
<feature type="transmembrane region" description="Helical" evidence="7">
    <location>
        <begin position="82"/>
        <end position="100"/>
    </location>
</feature>
<gene>
    <name evidence="9" type="ORF">OJ16_16055</name>
</gene>
<keyword evidence="10" id="KW-1185">Reference proteome</keyword>
<evidence type="ECO:0000256" key="6">
    <source>
        <dbReference type="ARBA" id="ARBA00023136"/>
    </source>
</evidence>
<dbReference type="GO" id="GO:0009246">
    <property type="term" value="P:enterobacterial common antigen biosynthetic process"/>
    <property type="evidence" value="ECO:0007669"/>
    <property type="project" value="TreeGrafter"/>
</dbReference>
<feature type="transmembrane region" description="Helical" evidence="7">
    <location>
        <begin position="39"/>
        <end position="62"/>
    </location>
</feature>
<evidence type="ECO:0000256" key="1">
    <source>
        <dbReference type="ARBA" id="ARBA00004651"/>
    </source>
</evidence>
<dbReference type="GO" id="GO:0005886">
    <property type="term" value="C:plasma membrane"/>
    <property type="evidence" value="ECO:0007669"/>
    <property type="project" value="UniProtKB-SubCell"/>
</dbReference>
<keyword evidence="3" id="KW-1003">Cell membrane</keyword>
<protein>
    <submittedName>
        <fullName evidence="9">Fucose 4-O-acetylase</fullName>
    </submittedName>
</protein>
<reference evidence="9 10" key="1">
    <citation type="submission" date="2014-11" db="EMBL/GenBank/DDBJ databases">
        <title>Draft Genome Sequence of Vibrio piscirenalis strains CECT 8603T and CECT 8604, two marine Gammaproteobacterium isolated from cultured gilthead sea bream (Sparus aurata).</title>
        <authorList>
            <person name="Arahal D.R."/>
            <person name="Rodrigo-Torres L."/>
            <person name="Lucena T."/>
            <person name="Pujalte M.J."/>
        </authorList>
    </citation>
    <scope>NUCLEOTIDE SEQUENCE [LARGE SCALE GENOMIC DNA]</scope>
    <source>
        <strain evidence="9 10">DCR 1-4-2</strain>
    </source>
</reference>
<feature type="transmembrane region" description="Helical" evidence="7">
    <location>
        <begin position="248"/>
        <end position="265"/>
    </location>
</feature>
<dbReference type="PANTHER" id="PTHR40074">
    <property type="entry name" value="O-ACETYLTRANSFERASE WECH"/>
    <property type="match status" value="1"/>
</dbReference>
<dbReference type="EMBL" id="JTKH01000024">
    <property type="protein sequence ID" value="KII76315.1"/>
    <property type="molecule type" value="Genomic_DNA"/>
</dbReference>